<comment type="subcellular location">
    <subcellularLocation>
        <location evidence="1">Cell membrane</location>
        <topology evidence="1">Single-pass type I membrane protein</topology>
    </subcellularLocation>
</comment>
<dbReference type="Gene3D" id="2.60.40.2150">
    <property type="entry name" value="Interleukin-17 receptor A/B, fibronectin-III-like domain 2"/>
    <property type="match status" value="1"/>
</dbReference>
<evidence type="ECO:0000256" key="10">
    <source>
        <dbReference type="SAM" id="SignalP"/>
    </source>
</evidence>
<dbReference type="GeneTree" id="ENSGT00940000159018"/>
<protein>
    <submittedName>
        <fullName evidence="12">Interleukin-17 receptor A-like</fullName>
    </submittedName>
</protein>
<keyword evidence="7" id="KW-0675">Receptor</keyword>
<accession>A0A8C7L7L7</accession>
<dbReference type="KEGG" id="oki:116372088"/>
<dbReference type="InterPro" id="IPR043046">
    <property type="entry name" value="IL17RA/B_FnIII-like_2_sf"/>
</dbReference>
<evidence type="ECO:0000256" key="5">
    <source>
        <dbReference type="ARBA" id="ARBA00022989"/>
    </source>
</evidence>
<evidence type="ECO:0000313" key="12">
    <source>
        <dbReference type="Ensembl" id="ENSOKIP00005112056.1"/>
    </source>
</evidence>
<evidence type="ECO:0000256" key="9">
    <source>
        <dbReference type="SAM" id="MobiDB-lite"/>
    </source>
</evidence>
<dbReference type="PROSITE" id="PS51534">
    <property type="entry name" value="SEFIR"/>
    <property type="match status" value="1"/>
</dbReference>
<evidence type="ECO:0000256" key="4">
    <source>
        <dbReference type="ARBA" id="ARBA00022729"/>
    </source>
</evidence>
<dbReference type="GeneID" id="116372088"/>
<dbReference type="Pfam" id="PF08357">
    <property type="entry name" value="SEFIR"/>
    <property type="match status" value="1"/>
</dbReference>
<dbReference type="InterPro" id="IPR013568">
    <property type="entry name" value="SEFIR_dom"/>
</dbReference>
<dbReference type="RefSeq" id="XP_031677038.1">
    <property type="nucleotide sequence ID" value="XM_031821178.1"/>
</dbReference>
<dbReference type="Ensembl" id="ENSOKIT00005119954.1">
    <property type="protein sequence ID" value="ENSOKIP00005112056.1"/>
    <property type="gene ID" value="ENSOKIG00005048790.1"/>
</dbReference>
<evidence type="ECO:0000256" key="8">
    <source>
        <dbReference type="ARBA" id="ARBA00023180"/>
    </source>
</evidence>
<dbReference type="Pfam" id="PF16556">
    <property type="entry name" value="IL17R_fnIII_D1"/>
    <property type="match status" value="1"/>
</dbReference>
<keyword evidence="4 10" id="KW-0732">Signal</keyword>
<keyword evidence="2" id="KW-1003">Cell membrane</keyword>
<keyword evidence="5" id="KW-1133">Transmembrane helix</keyword>
<gene>
    <name evidence="12" type="primary">LOC116372088</name>
</gene>
<dbReference type="GO" id="GO:0005886">
    <property type="term" value="C:plasma membrane"/>
    <property type="evidence" value="ECO:0007669"/>
    <property type="project" value="UniProtKB-SubCell"/>
</dbReference>
<evidence type="ECO:0000259" key="11">
    <source>
        <dbReference type="PROSITE" id="PS51534"/>
    </source>
</evidence>
<dbReference type="PANTHER" id="PTHR15583">
    <property type="entry name" value="INTERLEUKIN-17 RECEPTOR"/>
    <property type="match status" value="1"/>
</dbReference>
<feature type="chain" id="PRO_5034941491" evidence="10">
    <location>
        <begin position="20"/>
        <end position="1005"/>
    </location>
</feature>
<proteinExistence type="predicted"/>
<evidence type="ECO:0000256" key="1">
    <source>
        <dbReference type="ARBA" id="ARBA00004251"/>
    </source>
</evidence>
<dbReference type="InterPro" id="IPR039465">
    <property type="entry name" value="IL-17_rcpt-like"/>
</dbReference>
<evidence type="ECO:0000256" key="3">
    <source>
        <dbReference type="ARBA" id="ARBA00022692"/>
    </source>
</evidence>
<reference evidence="12" key="2">
    <citation type="submission" date="2025-09" db="UniProtKB">
        <authorList>
            <consortium name="Ensembl"/>
        </authorList>
    </citation>
    <scope>IDENTIFICATION</scope>
</reference>
<dbReference type="Pfam" id="PF16578">
    <property type="entry name" value="IL17R_fnIII_D2"/>
    <property type="match status" value="1"/>
</dbReference>
<keyword evidence="8" id="KW-0325">Glycoprotein</keyword>
<dbReference type="InterPro" id="IPR038683">
    <property type="entry name" value="IL17RA/B_FnIII-like_1_sf"/>
</dbReference>
<dbReference type="Proteomes" id="UP000694557">
    <property type="component" value="Unassembled WGS sequence"/>
</dbReference>
<keyword evidence="13" id="KW-1185">Reference proteome</keyword>
<keyword evidence="3" id="KW-0812">Transmembrane</keyword>
<organism evidence="12 13">
    <name type="scientific">Oncorhynchus kisutch</name>
    <name type="common">Coho salmon</name>
    <name type="synonym">Salmo kisutch</name>
    <dbReference type="NCBI Taxonomy" id="8019"/>
    <lineage>
        <taxon>Eukaryota</taxon>
        <taxon>Metazoa</taxon>
        <taxon>Chordata</taxon>
        <taxon>Craniata</taxon>
        <taxon>Vertebrata</taxon>
        <taxon>Euteleostomi</taxon>
        <taxon>Actinopterygii</taxon>
        <taxon>Neopterygii</taxon>
        <taxon>Teleostei</taxon>
        <taxon>Protacanthopterygii</taxon>
        <taxon>Salmoniformes</taxon>
        <taxon>Salmonidae</taxon>
        <taxon>Salmoninae</taxon>
        <taxon>Oncorhynchus</taxon>
    </lineage>
</organism>
<reference evidence="12" key="1">
    <citation type="submission" date="2025-08" db="UniProtKB">
        <authorList>
            <consortium name="Ensembl"/>
        </authorList>
    </citation>
    <scope>IDENTIFICATION</scope>
</reference>
<evidence type="ECO:0000256" key="6">
    <source>
        <dbReference type="ARBA" id="ARBA00023136"/>
    </source>
</evidence>
<feature type="domain" description="SEFIR" evidence="11">
    <location>
        <begin position="356"/>
        <end position="512"/>
    </location>
</feature>
<feature type="region of interest" description="Disordered" evidence="9">
    <location>
        <begin position="944"/>
        <end position="968"/>
    </location>
</feature>
<dbReference type="Gene3D" id="2.60.40.2160">
    <property type="entry name" value="Interleukin-17 receptor A/B, fibronectin-III-like domain 1"/>
    <property type="match status" value="1"/>
</dbReference>
<evidence type="ECO:0000313" key="13">
    <source>
        <dbReference type="Proteomes" id="UP000694557"/>
    </source>
</evidence>
<dbReference type="Gene3D" id="3.40.50.11530">
    <property type="match status" value="1"/>
</dbReference>
<evidence type="ECO:0000256" key="2">
    <source>
        <dbReference type="ARBA" id="ARBA00022475"/>
    </source>
</evidence>
<dbReference type="GO" id="GO:0030368">
    <property type="term" value="F:interleukin-17 receptor activity"/>
    <property type="evidence" value="ECO:0007669"/>
    <property type="project" value="InterPro"/>
</dbReference>
<dbReference type="InterPro" id="IPR032356">
    <property type="entry name" value="IL17R_A/B_N"/>
</dbReference>
<dbReference type="AlphaFoldDB" id="A0A8C7L7L7"/>
<evidence type="ECO:0000256" key="7">
    <source>
        <dbReference type="ARBA" id="ARBA00023170"/>
    </source>
</evidence>
<dbReference type="PANTHER" id="PTHR15583:SF13">
    <property type="entry name" value="INTERLEUKIN-17 RECEPTOR A"/>
    <property type="match status" value="1"/>
</dbReference>
<dbReference type="FunFam" id="3.40.50.11530:FF:000002">
    <property type="entry name" value="Interleukin 17 receptor A"/>
    <property type="match status" value="1"/>
</dbReference>
<feature type="signal peptide" evidence="10">
    <location>
        <begin position="1"/>
        <end position="19"/>
    </location>
</feature>
<sequence length="1005" mass="113485">MKLLLTVGLLLAFVSTSSSLRILEWPTLNCTQEGLRCETNINNCLDPGWLKPWRYTPSSPVNLEVELDTRKDKEGHLVPVLVARWKAQDDGSISSLKGTELHVLKEATNQNLCVRYEFFDKMPMRNPAYEKWSFSLDRVVVEPGLSYVVSVSNLPKPNLKHSGYNIDKHITVPDCKDPKIQRSRVCLESGSLWRPNTTLERSTGSQGRTTLTVGFSTDQHSHNYRVSLLCSSNRQWQDTDMTNQTWLTVVFDLEKWPQTCCYFDVEIHPFFSRCNNDCVRRRKTFNICETSPTVLTGDSSSPKVFTAIAAAVVLLVGGMVCCLVCQLRTRRKKVPPGPYPPAVEPEVQTPHLPRVPPKVLVIYSQDHPLYRKIVLKLCAFLQAKCGTEVVLDLLDTTWLGTVGRLPWLEWQRQQVNKSSDKILVLCSRGVQAKWRAMCGQSRVTLREDLRSPIDDMLTPALNLFLPDMQQAAAMGKYMVAYFDEVGSERDVPSVFDIAVKYKLMKHFEELCFRILDQEKYAPGQVSHIEGIGVEEYFKCPPGRDLRDAIEAFQAFQLENPDWFEQECVDINAEEEVFAVTEYDALLEKPVAPVLEFVPEFRNGPPVLEFVPEFRNGPPVLEFVPEFRNGPPVLELVPEYRNGPPVLEFVPEFRNGPPVLEFVPEFRNGPPVLEFVPEYRKGPPVLEFVPEYRKEPPVLEFVPEYRKGPPVLEFVPEYRKGPPVLECVPEYRKEPPISSYDVEINEDSQGVQVSTPEVKLEGHGTCVLELLPGVNSDSHQVYPTYPVVEAPPRVLISDLHPHALESQPCGLSDLLPSEPPLARENCLRLQERWGTADRCPLENEEEEEAYSPSCQPSVDTLEQLMSLQLSLCGLSGIPEITSVSTENGYLSQPRGEMDLSLPVKMGQSRLSFSSIQVTPPVPMDRQIQYLPPLPDITHSQPVEMEEGGEVMKPAAQEKRPVSGSDLGYISRSSFQQDSSVHYPVGEDSDNPLVALARLQQALYLNH</sequence>
<name>A0A8C7L7L7_ONCKI</name>
<keyword evidence="6" id="KW-0472">Membrane</keyword>